<dbReference type="OrthoDB" id="2950083at2759"/>
<name>A0A9P6JMR8_9AGAR</name>
<dbReference type="EMBL" id="MU157869">
    <property type="protein sequence ID" value="KAF9526607.1"/>
    <property type="molecule type" value="Genomic_DNA"/>
</dbReference>
<reference evidence="1" key="1">
    <citation type="submission" date="2020-11" db="EMBL/GenBank/DDBJ databases">
        <authorList>
            <consortium name="DOE Joint Genome Institute"/>
            <person name="Ahrendt S."/>
            <person name="Riley R."/>
            <person name="Andreopoulos W."/>
            <person name="Labutti K."/>
            <person name="Pangilinan J."/>
            <person name="Ruiz-Duenas F.J."/>
            <person name="Barrasa J.M."/>
            <person name="Sanchez-Garcia M."/>
            <person name="Camarero S."/>
            <person name="Miyauchi S."/>
            <person name="Serrano A."/>
            <person name="Linde D."/>
            <person name="Babiker R."/>
            <person name="Drula E."/>
            <person name="Ayuso-Fernandez I."/>
            <person name="Pacheco R."/>
            <person name="Padilla G."/>
            <person name="Ferreira P."/>
            <person name="Barriuso J."/>
            <person name="Kellner H."/>
            <person name="Castanera R."/>
            <person name="Alfaro M."/>
            <person name="Ramirez L."/>
            <person name="Pisabarro A.G."/>
            <person name="Kuo A."/>
            <person name="Tritt A."/>
            <person name="Lipzen A."/>
            <person name="He G."/>
            <person name="Yan M."/>
            <person name="Ng V."/>
            <person name="Cullen D."/>
            <person name="Martin F."/>
            <person name="Rosso M.-N."/>
            <person name="Henrissat B."/>
            <person name="Hibbett D."/>
            <person name="Martinez A.T."/>
            <person name="Grigoriev I.V."/>
        </authorList>
    </citation>
    <scope>NUCLEOTIDE SEQUENCE</scope>
    <source>
        <strain evidence="1">CBS 506.95</strain>
    </source>
</reference>
<evidence type="ECO:0000313" key="1">
    <source>
        <dbReference type="EMBL" id="KAF9526607.1"/>
    </source>
</evidence>
<keyword evidence="2" id="KW-1185">Reference proteome</keyword>
<dbReference type="SUPFAM" id="SSF52047">
    <property type="entry name" value="RNI-like"/>
    <property type="match status" value="1"/>
</dbReference>
<evidence type="ECO:0000313" key="2">
    <source>
        <dbReference type="Proteomes" id="UP000807306"/>
    </source>
</evidence>
<accession>A0A9P6JMR8</accession>
<dbReference type="Proteomes" id="UP000807306">
    <property type="component" value="Unassembled WGS sequence"/>
</dbReference>
<comment type="caution">
    <text evidence="1">The sequence shown here is derived from an EMBL/GenBank/DDBJ whole genome shotgun (WGS) entry which is preliminary data.</text>
</comment>
<gene>
    <name evidence="1" type="ORF">CPB83DRAFT_857477</name>
</gene>
<dbReference type="AlphaFoldDB" id="A0A9P6JMR8"/>
<sequence>MANNASTFHNSSDETQHEQDLFFPPEIILLILQELEGRYATLLHLSLCCKLLHAEAQPLLYRSLHVRINYGISIPVVTGPPPKSYIDNPSLAKFIQIIAYLECIGTGSDKDMRKILSGSFAHYMPNLKTMSLAFECGIPKVFLSGDFQLEELSLSGEDYPYDLEAILRDQKQLQKLKMMTYQHTLPPLPLSICPKLHTLTADMLVAGAFLPLHNIHTLIWKSWYFDRPDCLDHHFTKGLNGLRRLCHSLAVDRPPLQELAKHLKNLQYLAQSIQHICATVLDVNTRS</sequence>
<dbReference type="Gene3D" id="3.80.10.10">
    <property type="entry name" value="Ribonuclease Inhibitor"/>
    <property type="match status" value="1"/>
</dbReference>
<dbReference type="InterPro" id="IPR032675">
    <property type="entry name" value="LRR_dom_sf"/>
</dbReference>
<proteinExistence type="predicted"/>
<protein>
    <submittedName>
        <fullName evidence="1">Uncharacterized protein</fullName>
    </submittedName>
</protein>
<organism evidence="1 2">
    <name type="scientific">Crepidotus variabilis</name>
    <dbReference type="NCBI Taxonomy" id="179855"/>
    <lineage>
        <taxon>Eukaryota</taxon>
        <taxon>Fungi</taxon>
        <taxon>Dikarya</taxon>
        <taxon>Basidiomycota</taxon>
        <taxon>Agaricomycotina</taxon>
        <taxon>Agaricomycetes</taxon>
        <taxon>Agaricomycetidae</taxon>
        <taxon>Agaricales</taxon>
        <taxon>Agaricineae</taxon>
        <taxon>Crepidotaceae</taxon>
        <taxon>Crepidotus</taxon>
    </lineage>
</organism>